<name>A0A3E3DH40_9FIRM</name>
<dbReference type="RefSeq" id="WP_025530188.1">
    <property type="nucleotide sequence ID" value="NZ_QTJW01000017.1"/>
</dbReference>
<gene>
    <name evidence="1" type="ORF">DWX31_22700</name>
</gene>
<dbReference type="Pfam" id="PF18941">
    <property type="entry name" value="DUF5688"/>
    <property type="match status" value="1"/>
</dbReference>
<organism evidence="1 2">
    <name type="scientific">Hungatella hathewayi</name>
    <dbReference type="NCBI Taxonomy" id="154046"/>
    <lineage>
        <taxon>Bacteria</taxon>
        <taxon>Bacillati</taxon>
        <taxon>Bacillota</taxon>
        <taxon>Clostridia</taxon>
        <taxon>Lachnospirales</taxon>
        <taxon>Lachnospiraceae</taxon>
        <taxon>Hungatella</taxon>
    </lineage>
</organism>
<reference evidence="1 2" key="1">
    <citation type="submission" date="2018-08" db="EMBL/GenBank/DDBJ databases">
        <title>A genome reference for cultivated species of the human gut microbiota.</title>
        <authorList>
            <person name="Zou Y."/>
            <person name="Xue W."/>
            <person name="Luo G."/>
        </authorList>
    </citation>
    <scope>NUCLEOTIDE SEQUENCE [LARGE SCALE GENOMIC DNA]</scope>
    <source>
        <strain evidence="1 2">AF19-13AC</strain>
    </source>
</reference>
<sequence length="344" mass="40061">MDYTEFKDFILENINRYLSKKDRDFEMTIETSESNSLKEVDALIINRKDCEYITRIFLDKAYMAYREFGDMDPIMSDIAATIQKSEKQLRKIEAIDFNTFEGVKDRLSVQILNWDWNHDKLKSIAHRRLPETDLAVIYRIEVASNKNGFETVKVTNKMLDIWGIHEEQLYQAALEQNIKKYPFVVADAAQFLFREEPVPEQFPEEMKGNRFYYLTNGNIVNGAATILYPDILKTIGDKFQGNYFIIPSSIHEVLLMKDDGETKVEELQSMVRSVNDESVPEGDVLSDHVYAYDRENERFYQVETREVIRESNDKEISGFADRGATDNVYASYADEVLASDELDR</sequence>
<comment type="caution">
    <text evidence="1">The sequence shown here is derived from an EMBL/GenBank/DDBJ whole genome shotgun (WGS) entry which is preliminary data.</text>
</comment>
<evidence type="ECO:0000313" key="2">
    <source>
        <dbReference type="Proteomes" id="UP000261023"/>
    </source>
</evidence>
<accession>A0A3E3DH40</accession>
<protein>
    <submittedName>
        <fullName evidence="1">Uncharacterized protein</fullName>
    </submittedName>
</protein>
<dbReference type="EMBL" id="QTJW01000017">
    <property type="protein sequence ID" value="RGD68326.1"/>
    <property type="molecule type" value="Genomic_DNA"/>
</dbReference>
<proteinExistence type="predicted"/>
<dbReference type="OrthoDB" id="1655031at2"/>
<dbReference type="AlphaFoldDB" id="A0A3E3DH40"/>
<dbReference type="Proteomes" id="UP000261023">
    <property type="component" value="Unassembled WGS sequence"/>
</dbReference>
<dbReference type="InterPro" id="IPR043743">
    <property type="entry name" value="DUF5688"/>
</dbReference>
<evidence type="ECO:0000313" key="1">
    <source>
        <dbReference type="EMBL" id="RGD68326.1"/>
    </source>
</evidence>